<protein>
    <submittedName>
        <fullName evidence="1">Uncharacterized protein</fullName>
    </submittedName>
</protein>
<gene>
    <name evidence="1" type="ORF">LTR25_005763</name>
</gene>
<keyword evidence="2" id="KW-1185">Reference proteome</keyword>
<comment type="caution">
    <text evidence="1">The sequence shown here is derived from an EMBL/GenBank/DDBJ whole genome shotgun (WGS) entry which is preliminary data.</text>
</comment>
<organism evidence="1 2">
    <name type="scientific">Vermiconidia calcicola</name>
    <dbReference type="NCBI Taxonomy" id="1690605"/>
    <lineage>
        <taxon>Eukaryota</taxon>
        <taxon>Fungi</taxon>
        <taxon>Dikarya</taxon>
        <taxon>Ascomycota</taxon>
        <taxon>Pezizomycotina</taxon>
        <taxon>Dothideomycetes</taxon>
        <taxon>Dothideomycetidae</taxon>
        <taxon>Mycosphaerellales</taxon>
        <taxon>Extremaceae</taxon>
        <taxon>Vermiconidia</taxon>
    </lineage>
</organism>
<name>A0AAV9Q4S7_9PEZI</name>
<accession>A0AAV9Q4S7</accession>
<dbReference type="AlphaFoldDB" id="A0AAV9Q4S7"/>
<dbReference type="EMBL" id="JAXLQG010000009">
    <property type="protein sequence ID" value="KAK5535861.1"/>
    <property type="molecule type" value="Genomic_DNA"/>
</dbReference>
<evidence type="ECO:0000313" key="2">
    <source>
        <dbReference type="Proteomes" id="UP001345827"/>
    </source>
</evidence>
<dbReference type="Proteomes" id="UP001345827">
    <property type="component" value="Unassembled WGS sequence"/>
</dbReference>
<evidence type="ECO:0000313" key="1">
    <source>
        <dbReference type="EMBL" id="KAK5535861.1"/>
    </source>
</evidence>
<proteinExistence type="predicted"/>
<sequence>MAESSEVEVVLDPVKASTLLDLEQGRISQGLSAEAARPGIWIRGLDTRFRTVWRGGRVIGIGTDEAIEDRLGQERSLLSLHLISAALLSRPNLSQLLQTTKKSAEASSSDAVEGPTIYVIAPHTNQTIPLLHGHLARTLSDSPAAIELLKRVQVLHYFDFAGLAEAVAEVGEAVYRRTQQTRELQEEHKSENNGNQVMDVVLIQGLGQTVTSTYRRSGVVHANALLANLTRNIVQLSRMSADVLVLVDVSVEFAGVKENNTGLEASRRFATGMELESAFSGPSGEHLRLICGNESLSRTLETAFDCLVAVHDGLGRVKDRTKQPRKGQQVVEVLKDRVGDTTGLWAVWTTNDQT</sequence>
<reference evidence="1 2" key="1">
    <citation type="submission" date="2023-06" db="EMBL/GenBank/DDBJ databases">
        <title>Black Yeasts Isolated from many extreme environments.</title>
        <authorList>
            <person name="Coleine C."/>
            <person name="Stajich J.E."/>
            <person name="Selbmann L."/>
        </authorList>
    </citation>
    <scope>NUCLEOTIDE SEQUENCE [LARGE SCALE GENOMIC DNA]</scope>
    <source>
        <strain evidence="1 2">CCFEE 5887</strain>
    </source>
</reference>